<name>A0AAC8QH40_9BACT</name>
<dbReference type="RefSeq" id="WP_047860398.1">
    <property type="nucleotide sequence ID" value="NZ_CP011509.1"/>
</dbReference>
<dbReference type="KEGG" id="age:AA314_08975"/>
<evidence type="ECO:0000256" key="1">
    <source>
        <dbReference type="SAM" id="MobiDB-lite"/>
    </source>
</evidence>
<dbReference type="Pfam" id="PF06841">
    <property type="entry name" value="Phage_T4_gp19"/>
    <property type="match status" value="1"/>
</dbReference>
<dbReference type="InterPro" id="IPR011747">
    <property type="entry name" value="CHP02241"/>
</dbReference>
<dbReference type="EMBL" id="CP011509">
    <property type="protein sequence ID" value="AKJ07349.1"/>
    <property type="molecule type" value="Genomic_DNA"/>
</dbReference>
<dbReference type="PANTHER" id="PTHR38009:SF1">
    <property type="entry name" value="CONSERVED HYPOTHETICAL PHAGE TAIL PROTEIN"/>
    <property type="match status" value="1"/>
</dbReference>
<dbReference type="PANTHER" id="PTHR38009">
    <property type="entry name" value="CONSERVED HYPOTHETICAL PHAGE TAIL PROTEIN"/>
    <property type="match status" value="1"/>
</dbReference>
<reference evidence="3 5" key="2">
    <citation type="submission" date="2018-08" db="EMBL/GenBank/DDBJ databases">
        <title>Genomic Encyclopedia of Archaeal and Bacterial Type Strains, Phase II (KMG-II): from individual species to whole genera.</title>
        <authorList>
            <person name="Goeker M."/>
        </authorList>
    </citation>
    <scope>NUCLEOTIDE SEQUENCE [LARGE SCALE GENOMIC DNA]</scope>
    <source>
        <strain evidence="3 5">DSM 2261</strain>
    </source>
</reference>
<dbReference type="Proteomes" id="UP000256345">
    <property type="component" value="Unassembled WGS sequence"/>
</dbReference>
<evidence type="ECO:0000313" key="3">
    <source>
        <dbReference type="EMBL" id="REG26750.1"/>
    </source>
</evidence>
<evidence type="ECO:0000313" key="4">
    <source>
        <dbReference type="Proteomes" id="UP000035579"/>
    </source>
</evidence>
<accession>A0AAC8QH40</accession>
<evidence type="ECO:0000313" key="2">
    <source>
        <dbReference type="EMBL" id="AKJ07349.1"/>
    </source>
</evidence>
<reference evidence="2 4" key="1">
    <citation type="submission" date="2015-05" db="EMBL/GenBank/DDBJ databases">
        <title>Genome assembly of Archangium gephyra DSM 2261.</title>
        <authorList>
            <person name="Sharma G."/>
            <person name="Subramanian S."/>
        </authorList>
    </citation>
    <scope>NUCLEOTIDE SEQUENCE [LARGE SCALE GENOMIC DNA]</scope>
    <source>
        <strain evidence="2 4">DSM 2261</strain>
    </source>
</reference>
<dbReference type="InterPro" id="IPR010667">
    <property type="entry name" value="Phage_T4_Gp19"/>
</dbReference>
<dbReference type="Proteomes" id="UP000035579">
    <property type="component" value="Chromosome"/>
</dbReference>
<dbReference type="NCBIfam" id="TIGR02241">
    <property type="entry name" value="conserved hypothetical phage tail region protein"/>
    <property type="match status" value="1"/>
</dbReference>
<keyword evidence="5" id="KW-1185">Reference proteome</keyword>
<sequence length="162" mass="17627">MADPKQAETPPPQEPGAQPGTLVDPLRAYNFKLDINGVNEGHFTECHGLEVQVNALRYREGGAGAVVRRLAGPVAYGDVTLRYGLTTSRELWNWFMESVNGTPSRKNISILMTGPDGLTEVFRWNLVDAWPSGWKGAALDALGQMVAIESVTLVFESINRGG</sequence>
<protein>
    <submittedName>
        <fullName evidence="3">Phage tail-like protein</fullName>
    </submittedName>
</protein>
<dbReference type="EMBL" id="QUMU01000011">
    <property type="protein sequence ID" value="REG26750.1"/>
    <property type="molecule type" value="Genomic_DNA"/>
</dbReference>
<dbReference type="AlphaFoldDB" id="A0AAC8QH40"/>
<gene>
    <name evidence="2" type="ORF">AA314_08975</name>
    <name evidence="3" type="ORF">ATI61_111301</name>
</gene>
<proteinExistence type="predicted"/>
<organism evidence="2 4">
    <name type="scientific">Archangium gephyra</name>
    <dbReference type="NCBI Taxonomy" id="48"/>
    <lineage>
        <taxon>Bacteria</taxon>
        <taxon>Pseudomonadati</taxon>
        <taxon>Myxococcota</taxon>
        <taxon>Myxococcia</taxon>
        <taxon>Myxococcales</taxon>
        <taxon>Cystobacterineae</taxon>
        <taxon>Archangiaceae</taxon>
        <taxon>Archangium</taxon>
    </lineage>
</organism>
<dbReference type="GO" id="GO:0005198">
    <property type="term" value="F:structural molecule activity"/>
    <property type="evidence" value="ECO:0007669"/>
    <property type="project" value="InterPro"/>
</dbReference>
<feature type="region of interest" description="Disordered" evidence="1">
    <location>
        <begin position="1"/>
        <end position="20"/>
    </location>
</feature>
<evidence type="ECO:0000313" key="5">
    <source>
        <dbReference type="Proteomes" id="UP000256345"/>
    </source>
</evidence>